<gene>
    <name evidence="1" type="ORF">QNI22_21120</name>
</gene>
<dbReference type="RefSeq" id="WP_314513711.1">
    <property type="nucleotide sequence ID" value="NZ_JASJOU010000007.1"/>
</dbReference>
<name>A0AAE3R9H5_9BACT</name>
<organism evidence="1 2">
    <name type="scientific">Xanthocytophaga agilis</name>
    <dbReference type="NCBI Taxonomy" id="3048010"/>
    <lineage>
        <taxon>Bacteria</taxon>
        <taxon>Pseudomonadati</taxon>
        <taxon>Bacteroidota</taxon>
        <taxon>Cytophagia</taxon>
        <taxon>Cytophagales</taxon>
        <taxon>Rhodocytophagaceae</taxon>
        <taxon>Xanthocytophaga</taxon>
    </lineage>
</organism>
<dbReference type="EMBL" id="JASJOU010000007">
    <property type="protein sequence ID" value="MDJ1503183.1"/>
    <property type="molecule type" value="Genomic_DNA"/>
</dbReference>
<protein>
    <recommendedName>
        <fullName evidence="3">Lipoprotein</fullName>
    </recommendedName>
</protein>
<evidence type="ECO:0000313" key="1">
    <source>
        <dbReference type="EMBL" id="MDJ1503183.1"/>
    </source>
</evidence>
<evidence type="ECO:0000313" key="2">
    <source>
        <dbReference type="Proteomes" id="UP001232063"/>
    </source>
</evidence>
<dbReference type="Proteomes" id="UP001232063">
    <property type="component" value="Unassembled WGS sequence"/>
</dbReference>
<sequence>MKRILLFSILSIIVLSCKNTEPDPIASADFFPLQVGNYWKVDDNDYLEITNTKVIDGHTYYQIYTKSPLGGEGNLYIRIDKDLNLIQAYENAPGYSKTIANFRMKQGKKIADTPEKPTVIERDNDKITFRYLCVICGRPNAMFDISFHKGKGILSRNSLFRGYFENNPPFTEIRINGQVYKL</sequence>
<dbReference type="AlphaFoldDB" id="A0AAE3R9H5"/>
<reference evidence="1" key="1">
    <citation type="submission" date="2023-05" db="EMBL/GenBank/DDBJ databases">
        <authorList>
            <person name="Zhang X."/>
        </authorList>
    </citation>
    <scope>NUCLEOTIDE SEQUENCE</scope>
    <source>
        <strain evidence="1">BD1B2-1</strain>
    </source>
</reference>
<accession>A0AAE3R9H5</accession>
<keyword evidence="2" id="KW-1185">Reference proteome</keyword>
<proteinExistence type="predicted"/>
<comment type="caution">
    <text evidence="1">The sequence shown here is derived from an EMBL/GenBank/DDBJ whole genome shotgun (WGS) entry which is preliminary data.</text>
</comment>
<evidence type="ECO:0008006" key="3">
    <source>
        <dbReference type="Google" id="ProtNLM"/>
    </source>
</evidence>
<dbReference type="PROSITE" id="PS51257">
    <property type="entry name" value="PROKAR_LIPOPROTEIN"/>
    <property type="match status" value="1"/>
</dbReference>